<dbReference type="KEGG" id="gms:SOIL9_84420"/>
<evidence type="ECO:0000313" key="2">
    <source>
        <dbReference type="EMBL" id="VTR99663.1"/>
    </source>
</evidence>
<evidence type="ECO:0000313" key="3">
    <source>
        <dbReference type="Proteomes" id="UP000464178"/>
    </source>
</evidence>
<keyword evidence="1" id="KW-0812">Transmembrane</keyword>
<organism evidence="2 3">
    <name type="scientific">Gemmata massiliana</name>
    <dbReference type="NCBI Taxonomy" id="1210884"/>
    <lineage>
        <taxon>Bacteria</taxon>
        <taxon>Pseudomonadati</taxon>
        <taxon>Planctomycetota</taxon>
        <taxon>Planctomycetia</taxon>
        <taxon>Gemmatales</taxon>
        <taxon>Gemmataceae</taxon>
        <taxon>Gemmata</taxon>
    </lineage>
</organism>
<feature type="transmembrane region" description="Helical" evidence="1">
    <location>
        <begin position="196"/>
        <end position="216"/>
    </location>
</feature>
<feature type="transmembrane region" description="Helical" evidence="1">
    <location>
        <begin position="20"/>
        <end position="45"/>
    </location>
</feature>
<dbReference type="Proteomes" id="UP000464178">
    <property type="component" value="Chromosome"/>
</dbReference>
<proteinExistence type="predicted"/>
<keyword evidence="1" id="KW-1133">Transmembrane helix</keyword>
<accession>A0A6P2DI58</accession>
<gene>
    <name evidence="2" type="ORF">SOIL9_84420</name>
</gene>
<evidence type="ECO:0000256" key="1">
    <source>
        <dbReference type="SAM" id="Phobius"/>
    </source>
</evidence>
<name>A0A6P2DI58_9BACT</name>
<dbReference type="EMBL" id="LR593886">
    <property type="protein sequence ID" value="VTR99663.1"/>
    <property type="molecule type" value="Genomic_DNA"/>
</dbReference>
<reference evidence="2 3" key="1">
    <citation type="submission" date="2019-05" db="EMBL/GenBank/DDBJ databases">
        <authorList>
            <consortium name="Science for Life Laboratories"/>
        </authorList>
    </citation>
    <scope>NUCLEOTIDE SEQUENCE [LARGE SCALE GENOMIC DNA]</scope>
    <source>
        <strain evidence="2">Soil9</strain>
    </source>
</reference>
<sequence length="754" mass="84434">MTHILGQLQHWRFTERLVRLAWGGARGGAAVGAVLAVACLIDWTADRYLGSESWRQFLKDTWVFAPASAPTAEERWFTEHLRLHHGFRPPAAAVIDDSPQWLRVCMTGGQILLALVLAYYLLVRPWRRTPSVDELAGRAEEAIPEFGHRLVTALQLNRPTARTQGMSPSLIADVTREAGEIASRHNLLKLIDYRRLAFATLVAGPVLCGWTAYAIAKPALTSVLVKRQLLQSVEIPRTIHLQNVSQDVWPTGAEVEVRYKVTGDYPRPWFTEWLRTEHGFTLAPPTDGFSGRLRVEPDGQPEESYDLVYEKAVEGEDGAAYFVAKLPASSLDFSFTARLDNGRTRESGRIRFEPPPQLSSDSDAITAEQWLPKYLGTQPTGAPYVRKSDGGVRGEVTDALPLSQILVEAKFNKPVQKARLIPIVRDGVREKDYPDGPADFHAPRDVGADRKSAVWLFPTTGKIIGYRIELTDDRGFVNSVPIRRNVRMLEDRPPTVAFMPESMRHPDPTDYDGSPDAKIAHEWGDKFPLAEGGRIMVIYHARSEQGISRANIAYRVIPKGVAPDAYPKELQDIQHPRQDPENKVFTRLTLKPVTADLKTVGKYVPDLGLFEKSWQELSKLDRFRVNVEFYSFPSPDPSTEPGGLEAGGRYMFEIDGLIKKVPDSGGGFTTAKLELGDTVELFMEVFDKNPTPGRAPGYTKEARRKTLVSAEDAMLALKMRDEQNRRLQDKLRDLAADQANVFRETVTPPKEPKK</sequence>
<dbReference type="RefSeq" id="WP_162671944.1">
    <property type="nucleotide sequence ID" value="NZ_LR593886.1"/>
</dbReference>
<feature type="transmembrane region" description="Helical" evidence="1">
    <location>
        <begin position="101"/>
        <end position="122"/>
    </location>
</feature>
<keyword evidence="1" id="KW-0472">Membrane</keyword>
<dbReference type="AlphaFoldDB" id="A0A6P2DI58"/>
<keyword evidence="3" id="KW-1185">Reference proteome</keyword>
<protein>
    <submittedName>
        <fullName evidence="2">Uncharacterized protein</fullName>
    </submittedName>
</protein>